<name>A0A4Q1K3X1_9FLAO</name>
<dbReference type="InterPro" id="IPR013783">
    <property type="entry name" value="Ig-like_fold"/>
</dbReference>
<keyword evidence="1 2" id="KW-0732">Signal</keyword>
<dbReference type="InterPro" id="IPR026444">
    <property type="entry name" value="Secre_tail"/>
</dbReference>
<dbReference type="OrthoDB" id="9805017at2"/>
<dbReference type="NCBIfam" id="TIGR04183">
    <property type="entry name" value="Por_Secre_tail"/>
    <property type="match status" value="1"/>
</dbReference>
<proteinExistence type="predicted"/>
<organism evidence="4 5">
    <name type="scientific">Flavobacterium amnicola</name>
    <dbReference type="NCBI Taxonomy" id="2506422"/>
    <lineage>
        <taxon>Bacteria</taxon>
        <taxon>Pseudomonadati</taxon>
        <taxon>Bacteroidota</taxon>
        <taxon>Flavobacteriia</taxon>
        <taxon>Flavobacteriales</taxon>
        <taxon>Flavobacteriaceae</taxon>
        <taxon>Flavobacterium</taxon>
    </lineage>
</organism>
<dbReference type="Proteomes" id="UP000290283">
    <property type="component" value="Unassembled WGS sequence"/>
</dbReference>
<evidence type="ECO:0000313" key="4">
    <source>
        <dbReference type="EMBL" id="RXR19101.1"/>
    </source>
</evidence>
<comment type="caution">
    <text evidence="4">The sequence shown here is derived from an EMBL/GenBank/DDBJ whole genome shotgun (WGS) entry which is preliminary data.</text>
</comment>
<protein>
    <submittedName>
        <fullName evidence="4">T9SS type A sorting domain-containing protein</fullName>
    </submittedName>
</protein>
<dbReference type="AlphaFoldDB" id="A0A4Q1K3X1"/>
<evidence type="ECO:0000256" key="1">
    <source>
        <dbReference type="ARBA" id="ARBA00022729"/>
    </source>
</evidence>
<dbReference type="Pfam" id="PF18962">
    <property type="entry name" value="Por_Secre_tail"/>
    <property type="match status" value="1"/>
</dbReference>
<gene>
    <name evidence="4" type="ORF">EQG63_06560</name>
</gene>
<dbReference type="Gene3D" id="2.60.40.10">
    <property type="entry name" value="Immunoglobulins"/>
    <property type="match status" value="1"/>
</dbReference>
<feature type="signal peptide" evidence="2">
    <location>
        <begin position="1"/>
        <end position="20"/>
    </location>
</feature>
<evidence type="ECO:0000259" key="3">
    <source>
        <dbReference type="Pfam" id="PF18962"/>
    </source>
</evidence>
<sequence length="559" mass="57805">MKKTTLLFVFAILAVQFAFGQVNNVVSAPIGTTTTQVRAPNGLSTYAFLRASSIVLASELTSIPAATSLNSFGLITTAGSDVPVTGTLTVYMQNSADVTFTKGTSWATIITGMTQVYSGSYTIPASATNIDLTLTTPFTYTGGSVYVAYDFSSAGPYSTTPATYSANNSLAGGCVSANSATVAPTTLGSTAFRPAMRFGFPNPYSNDVSVETINTLGNVATTLGLPVPVSALIRNKSNTTLTNINVSANMTGANSYADSQNIASLAAGASTTVNFANWTPTALGANVLSVTVPADQLGSNNAFNFNIAATCFTSGAAQNPVTYSGSVGFNTGSGIIATPIQNSVASSISGANVAISLPVQSVGNNVFGVLLNNAGAILAQSPNLTIANGDLGTIKTFTFPTPVSVAANQLVYVGLGQSANATTGYFPVGAYPNPNLTTPYYTTAITGGALALVATNLGQLGIEANFSGSCSLSIDEVAFRDKLIIYPNPANNILNIKFGSFRDSVNLEVYNTLGQIVLPAQKVFNDTYELNVSSLNKGVYFLKVSNNKEMSNLKFTIER</sequence>
<dbReference type="RefSeq" id="WP_129435559.1">
    <property type="nucleotide sequence ID" value="NZ_SBKO01000002.1"/>
</dbReference>
<accession>A0A4Q1K3X1</accession>
<reference evidence="5" key="1">
    <citation type="submission" date="2019-01" db="EMBL/GenBank/DDBJ databases">
        <title>Cytophagaceae bacterium strain CAR-16.</title>
        <authorList>
            <person name="Chen W.-M."/>
        </authorList>
    </citation>
    <scope>NUCLEOTIDE SEQUENCE [LARGE SCALE GENOMIC DNA]</scope>
    <source>
        <strain evidence="5">LLJ-11</strain>
    </source>
</reference>
<feature type="domain" description="Secretion system C-terminal sorting" evidence="3">
    <location>
        <begin position="485"/>
        <end position="555"/>
    </location>
</feature>
<evidence type="ECO:0000256" key="2">
    <source>
        <dbReference type="SAM" id="SignalP"/>
    </source>
</evidence>
<dbReference type="EMBL" id="SBKO01000002">
    <property type="protein sequence ID" value="RXR19101.1"/>
    <property type="molecule type" value="Genomic_DNA"/>
</dbReference>
<keyword evidence="5" id="KW-1185">Reference proteome</keyword>
<evidence type="ECO:0000313" key="5">
    <source>
        <dbReference type="Proteomes" id="UP000290283"/>
    </source>
</evidence>
<feature type="chain" id="PRO_5020245362" evidence="2">
    <location>
        <begin position="21"/>
        <end position="559"/>
    </location>
</feature>